<gene>
    <name evidence="2" type="ORF">NBG84_11820</name>
</gene>
<protein>
    <submittedName>
        <fullName evidence="2">Uncharacterized protein</fullName>
    </submittedName>
</protein>
<evidence type="ECO:0000256" key="1">
    <source>
        <dbReference type="SAM" id="MobiDB-lite"/>
    </source>
</evidence>
<evidence type="ECO:0000313" key="3">
    <source>
        <dbReference type="Proteomes" id="UP001431429"/>
    </source>
</evidence>
<feature type="compositionally biased region" description="Polar residues" evidence="1">
    <location>
        <begin position="41"/>
        <end position="53"/>
    </location>
</feature>
<proteinExistence type="predicted"/>
<accession>A0ABT0ULI7</accession>
<keyword evidence="3" id="KW-1185">Reference proteome</keyword>
<organism evidence="2 3">
    <name type="scientific">Streptomyces albipurpureus</name>
    <dbReference type="NCBI Taxonomy" id="2897419"/>
    <lineage>
        <taxon>Bacteria</taxon>
        <taxon>Bacillati</taxon>
        <taxon>Actinomycetota</taxon>
        <taxon>Actinomycetes</taxon>
        <taxon>Kitasatosporales</taxon>
        <taxon>Streptomycetaceae</taxon>
        <taxon>Streptomyces</taxon>
    </lineage>
</organism>
<feature type="region of interest" description="Disordered" evidence="1">
    <location>
        <begin position="37"/>
        <end position="89"/>
    </location>
</feature>
<reference evidence="2" key="1">
    <citation type="submission" date="2022-06" db="EMBL/GenBank/DDBJ databases">
        <title>Genome public.</title>
        <authorList>
            <person name="Sun Q."/>
        </authorList>
    </citation>
    <scope>NUCLEOTIDE SEQUENCE</scope>
    <source>
        <strain evidence="2">CWNU-1</strain>
    </source>
</reference>
<dbReference type="RefSeq" id="WP_250919308.1">
    <property type="nucleotide sequence ID" value="NZ_JAMQAW010000009.1"/>
</dbReference>
<name>A0ABT0ULI7_9ACTN</name>
<dbReference type="Proteomes" id="UP001431429">
    <property type="component" value="Unassembled WGS sequence"/>
</dbReference>
<evidence type="ECO:0000313" key="2">
    <source>
        <dbReference type="EMBL" id="MCM2388970.1"/>
    </source>
</evidence>
<comment type="caution">
    <text evidence="2">The sequence shown here is derived from an EMBL/GenBank/DDBJ whole genome shotgun (WGS) entry which is preliminary data.</text>
</comment>
<sequence>MRFLKSTLYIAVLLTLSVLLSMVVPAVVDWVPGRGREAPRQGSTDGTVNNPENASVAASVRTTPVDPRPPHLAATATPPGDRSGCTTLPLSSFGDPGDAVGKSIVPAGGSVCYSVTTGRAGLHRVLLERHFGNAYALVFDGATQLDCYDPTAGPGWCELPRAGEFTVKVANYGKADSGTSLAVVPLADTTGCRGGTDTSWATPATTGSVDSAVELECQPFTAEAGERIAVDFPGEGWITDPSGARICPRVNADESDGCVLPGTGPYRVIARVRESSSGFPAAYTLGIRRLSDPSGCEYSPLNAYNSPPTPPTAGAGCKIFPAPAAGSYEIHRIDPAGVRSGVKVYDRAGKTVCKPWGQCTLPAAGDYTLVTSQATFVYDHTSSAGCQPGSLGNHLGDIDATGEVDCLALPLAPGARLAALGNRGAVKVAPQVRVVDADGVQRCDGAALEQGTCGLTGKGPHRALITAAGDLPTTGAYALALYRTDTAENCTVLPAGDFSATTAAAALTTGDGVFSHCLTIPAGDHSIRENLQIHAARGPTNVTTTVVDTSGTKVCALRPAQYANATCVLAPGTAYTVLVSGEDATGTYTLTRRDVTATAKGCIPNPATAVGGPSTIGRPGEPGTLHCRQVTTADARDTLHLNARDGEATTYTTVHGDDGTITTCRYSIRSCAVTGSTSYQVIVTVPQGSSIASFYRFDALRIGTAAGPAPECLNIADVSQGFGPLTGTLTEQRTALCAVLPTGRSDRFDADITTGTDASEPGHTAVPALYGSALKNGCAPSRPGAFQCSTREPTTGPAPATILVLGLPESASQTSYRVSFSCRSTSCGREG</sequence>
<dbReference type="EMBL" id="JAMQAW010000009">
    <property type="protein sequence ID" value="MCM2388970.1"/>
    <property type="molecule type" value="Genomic_DNA"/>
</dbReference>